<dbReference type="SMART" id="SM00388">
    <property type="entry name" value="HisKA"/>
    <property type="match status" value="1"/>
</dbReference>
<dbReference type="InterPro" id="IPR052162">
    <property type="entry name" value="Sensor_kinase/Photoreceptor"/>
</dbReference>
<dbReference type="InterPro" id="IPR013655">
    <property type="entry name" value="PAS_fold_3"/>
</dbReference>
<name>A0ABV7H4J2_9BURK</name>
<dbReference type="Pfam" id="PF08447">
    <property type="entry name" value="PAS_3"/>
    <property type="match status" value="4"/>
</dbReference>
<dbReference type="PROSITE" id="PS50109">
    <property type="entry name" value="HIS_KIN"/>
    <property type="match status" value="1"/>
</dbReference>
<evidence type="ECO:0000259" key="7">
    <source>
        <dbReference type="PROSITE" id="PS50109"/>
    </source>
</evidence>
<dbReference type="RefSeq" id="WP_377304839.1">
    <property type="nucleotide sequence ID" value="NZ_CP180191.1"/>
</dbReference>
<evidence type="ECO:0000313" key="10">
    <source>
        <dbReference type="EMBL" id="MFC3148680.1"/>
    </source>
</evidence>
<protein>
    <recommendedName>
        <fullName evidence="2">histidine kinase</fullName>
        <ecNumber evidence="2">2.7.13.3</ecNumber>
    </recommendedName>
</protein>
<feature type="domain" description="PAC" evidence="9">
    <location>
        <begin position="714"/>
        <end position="765"/>
    </location>
</feature>
<dbReference type="InterPro" id="IPR004358">
    <property type="entry name" value="Sig_transdc_His_kin-like_C"/>
</dbReference>
<accession>A0ABV7H4J2</accession>
<feature type="domain" description="PAC" evidence="9">
    <location>
        <begin position="459"/>
        <end position="511"/>
    </location>
</feature>
<evidence type="ECO:0000259" key="8">
    <source>
        <dbReference type="PROSITE" id="PS50110"/>
    </source>
</evidence>
<dbReference type="Gene3D" id="3.40.50.2300">
    <property type="match status" value="1"/>
</dbReference>
<evidence type="ECO:0000256" key="1">
    <source>
        <dbReference type="ARBA" id="ARBA00000085"/>
    </source>
</evidence>
<comment type="catalytic activity">
    <reaction evidence="1">
        <text>ATP + protein L-histidine = ADP + protein N-phospho-L-histidine.</text>
        <dbReference type="EC" id="2.7.13.3"/>
    </reaction>
</comment>
<dbReference type="InterPro" id="IPR036890">
    <property type="entry name" value="HATPase_C_sf"/>
</dbReference>
<dbReference type="InterPro" id="IPR001610">
    <property type="entry name" value="PAC"/>
</dbReference>
<feature type="domain" description="PAC" evidence="9">
    <location>
        <begin position="587"/>
        <end position="639"/>
    </location>
</feature>
<evidence type="ECO:0000256" key="3">
    <source>
        <dbReference type="ARBA" id="ARBA00022553"/>
    </source>
</evidence>
<dbReference type="NCBIfam" id="TIGR00229">
    <property type="entry name" value="sensory_box"/>
    <property type="match status" value="2"/>
</dbReference>
<dbReference type="Pfam" id="PF00512">
    <property type="entry name" value="HisKA"/>
    <property type="match status" value="1"/>
</dbReference>
<dbReference type="SMART" id="SM00091">
    <property type="entry name" value="PAS"/>
    <property type="match status" value="4"/>
</dbReference>
<dbReference type="InterPro" id="IPR011006">
    <property type="entry name" value="CheY-like_superfamily"/>
</dbReference>
<dbReference type="InterPro" id="IPR005467">
    <property type="entry name" value="His_kinase_dom"/>
</dbReference>
<organism evidence="10 11">
    <name type="scientific">Piscinibacterium candidicorallinum</name>
    <dbReference type="NCBI Taxonomy" id="1793872"/>
    <lineage>
        <taxon>Bacteria</taxon>
        <taxon>Pseudomonadati</taxon>
        <taxon>Pseudomonadota</taxon>
        <taxon>Betaproteobacteria</taxon>
        <taxon>Burkholderiales</taxon>
        <taxon>Piscinibacterium</taxon>
    </lineage>
</organism>
<dbReference type="Gene3D" id="1.10.287.130">
    <property type="match status" value="1"/>
</dbReference>
<feature type="domain" description="Response regulatory" evidence="8">
    <location>
        <begin position="1026"/>
        <end position="1143"/>
    </location>
</feature>
<keyword evidence="3 6" id="KW-0597">Phosphoprotein</keyword>
<dbReference type="InterPro" id="IPR035965">
    <property type="entry name" value="PAS-like_dom_sf"/>
</dbReference>
<gene>
    <name evidence="10" type="ORF">ACFOEN_13690</name>
</gene>
<dbReference type="Gene3D" id="2.10.70.100">
    <property type="match status" value="2"/>
</dbReference>
<dbReference type="CDD" id="cd00082">
    <property type="entry name" value="HisKA"/>
    <property type="match status" value="1"/>
</dbReference>
<feature type="domain" description="Histidine kinase" evidence="7">
    <location>
        <begin position="782"/>
        <end position="1001"/>
    </location>
</feature>
<dbReference type="PANTHER" id="PTHR43304:SF1">
    <property type="entry name" value="PAC DOMAIN-CONTAINING PROTEIN"/>
    <property type="match status" value="1"/>
</dbReference>
<dbReference type="PRINTS" id="PR00344">
    <property type="entry name" value="BCTRLSENSOR"/>
</dbReference>
<dbReference type="SMART" id="SM00086">
    <property type="entry name" value="PAC"/>
    <property type="match status" value="5"/>
</dbReference>
<dbReference type="SMART" id="SM00387">
    <property type="entry name" value="HATPase_c"/>
    <property type="match status" value="1"/>
</dbReference>
<dbReference type="PANTHER" id="PTHR43304">
    <property type="entry name" value="PHYTOCHROME-LIKE PROTEIN CPH1"/>
    <property type="match status" value="1"/>
</dbReference>
<dbReference type="Gene3D" id="3.30.450.20">
    <property type="entry name" value="PAS domain"/>
    <property type="match status" value="5"/>
</dbReference>
<dbReference type="SUPFAM" id="SSF52172">
    <property type="entry name" value="CheY-like"/>
    <property type="match status" value="1"/>
</dbReference>
<keyword evidence="11" id="KW-1185">Reference proteome</keyword>
<dbReference type="CDD" id="cd00130">
    <property type="entry name" value="PAS"/>
    <property type="match status" value="3"/>
</dbReference>
<dbReference type="Pfam" id="PF00072">
    <property type="entry name" value="Response_reg"/>
    <property type="match status" value="1"/>
</dbReference>
<evidence type="ECO:0000256" key="6">
    <source>
        <dbReference type="PROSITE-ProRule" id="PRU00169"/>
    </source>
</evidence>
<dbReference type="EMBL" id="JBHRTI010000007">
    <property type="protein sequence ID" value="MFC3148680.1"/>
    <property type="molecule type" value="Genomic_DNA"/>
</dbReference>
<dbReference type="SUPFAM" id="SSF47384">
    <property type="entry name" value="Homodimeric domain of signal transducing histidine kinase"/>
    <property type="match status" value="1"/>
</dbReference>
<dbReference type="Proteomes" id="UP001595556">
    <property type="component" value="Unassembled WGS sequence"/>
</dbReference>
<keyword evidence="4" id="KW-0808">Transferase</keyword>
<dbReference type="InterPro" id="IPR001789">
    <property type="entry name" value="Sig_transdc_resp-reg_receiver"/>
</dbReference>
<feature type="modified residue" description="4-aspartylphosphate" evidence="6">
    <location>
        <position position="1076"/>
    </location>
</feature>
<dbReference type="Gene3D" id="3.30.565.10">
    <property type="entry name" value="Histidine kinase-like ATPase, C-terminal domain"/>
    <property type="match status" value="1"/>
</dbReference>
<dbReference type="SUPFAM" id="SSF55785">
    <property type="entry name" value="PYP-like sensor domain (PAS domain)"/>
    <property type="match status" value="5"/>
</dbReference>
<comment type="caution">
    <text evidence="10">The sequence shown here is derived from an EMBL/GenBank/DDBJ whole genome shotgun (WGS) entry which is preliminary data.</text>
</comment>
<dbReference type="PROSITE" id="PS50113">
    <property type="entry name" value="PAC"/>
    <property type="match status" value="4"/>
</dbReference>
<evidence type="ECO:0000256" key="5">
    <source>
        <dbReference type="ARBA" id="ARBA00022777"/>
    </source>
</evidence>
<proteinExistence type="predicted"/>
<dbReference type="InterPro" id="IPR000014">
    <property type="entry name" value="PAS"/>
</dbReference>
<evidence type="ECO:0000259" key="9">
    <source>
        <dbReference type="PROSITE" id="PS50113"/>
    </source>
</evidence>
<dbReference type="InterPro" id="IPR000700">
    <property type="entry name" value="PAS-assoc_C"/>
</dbReference>
<reference evidence="11" key="1">
    <citation type="journal article" date="2019" name="Int. J. Syst. Evol. Microbiol.">
        <title>The Global Catalogue of Microorganisms (GCM) 10K type strain sequencing project: providing services to taxonomists for standard genome sequencing and annotation.</title>
        <authorList>
            <consortium name="The Broad Institute Genomics Platform"/>
            <consortium name="The Broad Institute Genome Sequencing Center for Infectious Disease"/>
            <person name="Wu L."/>
            <person name="Ma J."/>
        </authorList>
    </citation>
    <scope>NUCLEOTIDE SEQUENCE [LARGE SCALE GENOMIC DNA]</scope>
    <source>
        <strain evidence="11">KCTC 52168</strain>
    </source>
</reference>
<dbReference type="InterPro" id="IPR003661">
    <property type="entry name" value="HisK_dim/P_dom"/>
</dbReference>
<dbReference type="InterPro" id="IPR036097">
    <property type="entry name" value="HisK_dim/P_sf"/>
</dbReference>
<dbReference type="InterPro" id="IPR003594">
    <property type="entry name" value="HATPase_dom"/>
</dbReference>
<evidence type="ECO:0000313" key="11">
    <source>
        <dbReference type="Proteomes" id="UP001595556"/>
    </source>
</evidence>
<dbReference type="SUPFAM" id="SSF55874">
    <property type="entry name" value="ATPase domain of HSP90 chaperone/DNA topoisomerase II/histidine kinase"/>
    <property type="match status" value="1"/>
</dbReference>
<dbReference type="PROSITE" id="PS50110">
    <property type="entry name" value="RESPONSE_REGULATORY"/>
    <property type="match status" value="1"/>
</dbReference>
<dbReference type="EC" id="2.7.13.3" evidence="2"/>
<evidence type="ECO:0000256" key="2">
    <source>
        <dbReference type="ARBA" id="ARBA00012438"/>
    </source>
</evidence>
<dbReference type="Pfam" id="PF02518">
    <property type="entry name" value="HATPase_c"/>
    <property type="match status" value="1"/>
</dbReference>
<sequence>MARTEPFSFAASEADPNLRAALDSLDAALWSLERGSGVVRIWAPLHGVLAPLATLSSLEDFLRLVPDVQRGMLRATLDACMRDRRGFEISVQLNLPAGPIEVALNGRHTPCGAAGHLDLLHEDDHAHVQLLRGDALLNCVQRMAGVGLWEIDLISGFHHWDRQVFEIYGLDADGPQLTVEEAISYYTPRARELLEPALADCIQHGKPFIVENELRRADGRVIWVRSAGQRIELAGQPVAVVGTFQDISESMQTRQRLEHRLRLANHAGHAAFWERDLRTGQGQWDARMFELFGFDPTGPVPSFEQASARFIDGDRERARAIWTESLRSGGIAETFYRIRHDDGRIVALRSVWEVELDTDGVPMHAVGLVTDNTPGYQLAMESQALAEQLDLAANIGGVGIWRLDAATNIITANARAYELYGLDPNQTWTLDAAIHGVLPEDRSLVERARDASFNTDEVVLVEYRVSLADGNIRHLQTRSRSQRDAAGRLLSVIGVASDITEIRVALETEQSINQRLQLAASSSGIGFWEFDPATGIFDNDAQVMRIWGLGERQMQISKARMDEQVEPEDLGRYNALLDAVVQDGQTRGLVYRIRRADGVSRLLRLNASAVRDPAGTVIKLVGTERDITYERSIELELRSALDRLSLATQTARIGIFEHNVDRRETWWDAQMFDLYGEPRASGRMPDEIWRTAVDAGERQAARTLLGSAQADQQLTREFTIRRADGQERSIASRGIVSRNAQGERIVVGVNWDVTDMAQAERDRREREIAVRESQAKSEFLSRMSHELRTPLNAILGFSQLLLHDPAQDLSLPQRNHLQSIESAGWHLLEMINEVLELSRIDSSQGTVQCAAVELGAIVREIGTLLEPMAQKAGVSIELPLLIGAGWYVHADATRLKQVLSNLISNAIKYNRAGGQVRVEIGQDEAQIRLAVRDTGRGMSADQQRRLFRPFDRLGMETSGIEGVGIGLVITRKLAELMDAQLDVQSTEGEGSCFTLSLRRVPAPEAVPAQTRSVSESSVQSARARGKVLYIEDNALNRAVFEGLLMSRPNVALCCAATGGEGVRAALADPPNLIVVDLHLPDMDGYGVLEALRREPVLQGVPIVTLTASAMAEDRDRALAAGFADFWTKPLSLDGLTARLDELLIGEQ</sequence>
<dbReference type="SMART" id="SM00448">
    <property type="entry name" value="REC"/>
    <property type="match status" value="1"/>
</dbReference>
<feature type="domain" description="PAC" evidence="9">
    <location>
        <begin position="208"/>
        <end position="259"/>
    </location>
</feature>
<keyword evidence="5" id="KW-0418">Kinase</keyword>
<evidence type="ECO:0000256" key="4">
    <source>
        <dbReference type="ARBA" id="ARBA00022679"/>
    </source>
</evidence>